<dbReference type="Pfam" id="PF13884">
    <property type="entry name" value="Peptidase_S74"/>
    <property type="match status" value="1"/>
</dbReference>
<name>A0A9X3IY56_9BACT</name>
<evidence type="ECO:0000256" key="1">
    <source>
        <dbReference type="SAM" id="Coils"/>
    </source>
</evidence>
<feature type="compositionally biased region" description="Low complexity" evidence="2">
    <location>
        <begin position="25"/>
        <end position="34"/>
    </location>
</feature>
<gene>
    <name evidence="4" type="ORF">OV079_27080</name>
</gene>
<keyword evidence="1" id="KW-0175">Coiled coil</keyword>
<evidence type="ECO:0000259" key="3">
    <source>
        <dbReference type="PROSITE" id="PS51688"/>
    </source>
</evidence>
<feature type="region of interest" description="Disordered" evidence="2">
    <location>
        <begin position="23"/>
        <end position="103"/>
    </location>
</feature>
<dbReference type="InterPro" id="IPR030392">
    <property type="entry name" value="S74_ICA"/>
</dbReference>
<dbReference type="AlphaFoldDB" id="A0A9X3IY56"/>
<dbReference type="Proteomes" id="UP001150924">
    <property type="component" value="Unassembled WGS sequence"/>
</dbReference>
<protein>
    <submittedName>
        <fullName evidence="4">Tail fiber domain-containing protein</fullName>
    </submittedName>
</protein>
<sequence length="250" mass="25739">MSFKQRVPICVVLLVACCAPGDKNTSASTSSTTGMTGGSDTGTQGASISTTAAATSSAATTDSTSATATATTATTDSTSATATSTATTGPTSGDASSTGGACSKQTEPCNAGQQCCDGLTCCAGVPVPRGEEFCSDNCPISDRNAKTDLRPVDAGEVLRRVVALDITTWRYKHDGDEVRHLGPMAQDFKAAFGLWNTDRMIFPLDAAGVSLAAIQGLHRRLVAAEAENDELRARLDRLERRLAALSPAQP</sequence>
<keyword evidence="5" id="KW-1185">Reference proteome</keyword>
<feature type="domain" description="Peptidase S74" evidence="3">
    <location>
        <begin position="141"/>
        <end position="242"/>
    </location>
</feature>
<comment type="caution">
    <text evidence="4">The sequence shown here is derived from an EMBL/GenBank/DDBJ whole genome shotgun (WGS) entry which is preliminary data.</text>
</comment>
<feature type="coiled-coil region" evidence="1">
    <location>
        <begin position="214"/>
        <end position="248"/>
    </location>
</feature>
<evidence type="ECO:0000256" key="2">
    <source>
        <dbReference type="SAM" id="MobiDB-lite"/>
    </source>
</evidence>
<dbReference type="PROSITE" id="PS51688">
    <property type="entry name" value="ICA"/>
    <property type="match status" value="1"/>
</dbReference>
<feature type="compositionally biased region" description="Low complexity" evidence="2">
    <location>
        <begin position="41"/>
        <end position="101"/>
    </location>
</feature>
<organism evidence="4 5">
    <name type="scientific">Nannocystis pusilla</name>
    <dbReference type="NCBI Taxonomy" id="889268"/>
    <lineage>
        <taxon>Bacteria</taxon>
        <taxon>Pseudomonadati</taxon>
        <taxon>Myxococcota</taxon>
        <taxon>Polyangia</taxon>
        <taxon>Nannocystales</taxon>
        <taxon>Nannocystaceae</taxon>
        <taxon>Nannocystis</taxon>
    </lineage>
</organism>
<dbReference type="RefSeq" id="WP_267771820.1">
    <property type="nucleotide sequence ID" value="NZ_JAPNKE010000002.1"/>
</dbReference>
<reference evidence="4" key="1">
    <citation type="submission" date="2022-11" db="EMBL/GenBank/DDBJ databases">
        <title>Minimal conservation of predation-associated metabolite biosynthetic gene clusters underscores biosynthetic potential of Myxococcota including descriptions for ten novel species: Archangium lansinium sp. nov., Myxococcus landrumus sp. nov., Nannocystis bai.</title>
        <authorList>
            <person name="Ahearne A."/>
            <person name="Stevens C."/>
            <person name="Phillips K."/>
        </authorList>
    </citation>
    <scope>NUCLEOTIDE SEQUENCE</scope>
    <source>
        <strain evidence="4">Na p29</strain>
    </source>
</reference>
<dbReference type="PROSITE" id="PS51257">
    <property type="entry name" value="PROKAR_LIPOPROTEIN"/>
    <property type="match status" value="1"/>
</dbReference>
<evidence type="ECO:0000313" key="5">
    <source>
        <dbReference type="Proteomes" id="UP001150924"/>
    </source>
</evidence>
<evidence type="ECO:0000313" key="4">
    <source>
        <dbReference type="EMBL" id="MCY1009162.1"/>
    </source>
</evidence>
<dbReference type="EMBL" id="JAPNKE010000002">
    <property type="protein sequence ID" value="MCY1009162.1"/>
    <property type="molecule type" value="Genomic_DNA"/>
</dbReference>
<accession>A0A9X3IY56</accession>
<proteinExistence type="predicted"/>